<keyword evidence="7 9" id="KW-0456">Lyase</keyword>
<dbReference type="InterPro" id="IPR011060">
    <property type="entry name" value="RibuloseP-bd_barrel"/>
</dbReference>
<comment type="similarity">
    <text evidence="9 10">Belongs to the TrpA family.</text>
</comment>
<comment type="pathway">
    <text evidence="2 9">Amino-acid biosynthesis; L-tryptophan biosynthesis; L-tryptophan from chorismate: step 5/5.</text>
</comment>
<evidence type="ECO:0000256" key="1">
    <source>
        <dbReference type="ARBA" id="ARBA00003365"/>
    </source>
</evidence>
<organism evidence="11">
    <name type="scientific">Schlesneria paludicola</name>
    <dbReference type="NCBI Taxonomy" id="360056"/>
    <lineage>
        <taxon>Bacteria</taxon>
        <taxon>Pseudomonadati</taxon>
        <taxon>Planctomycetota</taxon>
        <taxon>Planctomycetia</taxon>
        <taxon>Planctomycetales</taxon>
        <taxon>Planctomycetaceae</taxon>
        <taxon>Schlesneria</taxon>
    </lineage>
</organism>
<evidence type="ECO:0000256" key="5">
    <source>
        <dbReference type="ARBA" id="ARBA00022822"/>
    </source>
</evidence>
<dbReference type="PROSITE" id="PS00167">
    <property type="entry name" value="TRP_SYNTHASE_ALPHA"/>
    <property type="match status" value="1"/>
</dbReference>
<comment type="catalytic activity">
    <reaction evidence="8 9">
        <text>(1S,2R)-1-C-(indol-3-yl)glycerol 3-phosphate + L-serine = D-glyceraldehyde 3-phosphate + L-tryptophan + H2O</text>
        <dbReference type="Rhea" id="RHEA:10532"/>
        <dbReference type="ChEBI" id="CHEBI:15377"/>
        <dbReference type="ChEBI" id="CHEBI:33384"/>
        <dbReference type="ChEBI" id="CHEBI:57912"/>
        <dbReference type="ChEBI" id="CHEBI:58866"/>
        <dbReference type="ChEBI" id="CHEBI:59776"/>
        <dbReference type="EC" id="4.2.1.20"/>
    </reaction>
</comment>
<dbReference type="InterPro" id="IPR013785">
    <property type="entry name" value="Aldolase_TIM"/>
</dbReference>
<comment type="function">
    <text evidence="1 9">The alpha subunit is responsible for the aldol cleavage of indoleglycerol phosphate to indole and glyceraldehyde 3-phosphate.</text>
</comment>
<comment type="subunit">
    <text evidence="3 9">Tetramer of two alpha and two beta chains.</text>
</comment>
<dbReference type="Gene3D" id="3.20.20.70">
    <property type="entry name" value="Aldolase class I"/>
    <property type="match status" value="1"/>
</dbReference>
<dbReference type="PANTHER" id="PTHR43406:SF1">
    <property type="entry name" value="TRYPTOPHAN SYNTHASE ALPHA CHAIN, CHLOROPLASTIC"/>
    <property type="match status" value="1"/>
</dbReference>
<sequence length="264" mass="27539">MTEVFQNRRAAGQLAFIPFVTAGDPDLATTADAVRTLAASGADLIEVGFPYSDPIADGPVIQSSYTRALSHHVKLKDIFATIKTVSAEVTTPLLAMVSYAIIFRTGPEHFVQEAAAAGFTGLIVPDLPGDEAAEFARLVAPSGLALIQLVAPTTPPERLAKILQHASGFVYCIAVAGTTGVREALPGDLTAMLRQLRQQTTLPLAVGFGIGRPEQVRGLRGLADGAIVGSALVRCLDEAATDKPAALGRFRQLATDLATSAHAG</sequence>
<reference evidence="11" key="1">
    <citation type="journal article" date="2020" name="mSystems">
        <title>Genome- and Community-Level Interaction Insights into Carbon Utilization and Element Cycling Functions of Hydrothermarchaeota in Hydrothermal Sediment.</title>
        <authorList>
            <person name="Zhou Z."/>
            <person name="Liu Y."/>
            <person name="Xu W."/>
            <person name="Pan J."/>
            <person name="Luo Z.H."/>
            <person name="Li M."/>
        </authorList>
    </citation>
    <scope>NUCLEOTIDE SEQUENCE [LARGE SCALE GENOMIC DNA]</scope>
    <source>
        <strain evidence="11">SpSt-339</strain>
    </source>
</reference>
<dbReference type="InterPro" id="IPR018204">
    <property type="entry name" value="Trp_synthase_alpha_AS"/>
</dbReference>
<evidence type="ECO:0000256" key="10">
    <source>
        <dbReference type="RuleBase" id="RU003662"/>
    </source>
</evidence>
<evidence type="ECO:0000256" key="4">
    <source>
        <dbReference type="ARBA" id="ARBA00022605"/>
    </source>
</evidence>
<dbReference type="GO" id="GO:0004834">
    <property type="term" value="F:tryptophan synthase activity"/>
    <property type="evidence" value="ECO:0007669"/>
    <property type="project" value="UniProtKB-UniRule"/>
</dbReference>
<keyword evidence="4 9" id="KW-0028">Amino-acid biosynthesis</keyword>
<dbReference type="CDD" id="cd04724">
    <property type="entry name" value="Tryptophan_synthase_alpha"/>
    <property type="match status" value="1"/>
</dbReference>
<accession>A0A7C2JYH3</accession>
<keyword evidence="6 9" id="KW-0057">Aromatic amino acid biosynthesis</keyword>
<feature type="active site" description="Proton acceptor" evidence="9">
    <location>
        <position position="57"/>
    </location>
</feature>
<dbReference type="NCBIfam" id="TIGR00262">
    <property type="entry name" value="trpA"/>
    <property type="match status" value="1"/>
</dbReference>
<evidence type="ECO:0000256" key="7">
    <source>
        <dbReference type="ARBA" id="ARBA00023239"/>
    </source>
</evidence>
<dbReference type="FunFam" id="3.20.20.70:FF:000037">
    <property type="entry name" value="Tryptophan synthase alpha chain"/>
    <property type="match status" value="1"/>
</dbReference>
<dbReference type="GO" id="GO:0005829">
    <property type="term" value="C:cytosol"/>
    <property type="evidence" value="ECO:0007669"/>
    <property type="project" value="TreeGrafter"/>
</dbReference>
<dbReference type="Pfam" id="PF00290">
    <property type="entry name" value="Trp_syntA"/>
    <property type="match status" value="1"/>
</dbReference>
<evidence type="ECO:0000256" key="6">
    <source>
        <dbReference type="ARBA" id="ARBA00023141"/>
    </source>
</evidence>
<dbReference type="EC" id="4.2.1.20" evidence="9"/>
<dbReference type="SUPFAM" id="SSF51366">
    <property type="entry name" value="Ribulose-phoshate binding barrel"/>
    <property type="match status" value="1"/>
</dbReference>
<protein>
    <recommendedName>
        <fullName evidence="9">Tryptophan synthase alpha chain</fullName>
        <ecNumber evidence="9">4.2.1.20</ecNumber>
    </recommendedName>
</protein>
<evidence type="ECO:0000256" key="8">
    <source>
        <dbReference type="ARBA" id="ARBA00049047"/>
    </source>
</evidence>
<comment type="caution">
    <text evidence="11">The sequence shown here is derived from an EMBL/GenBank/DDBJ whole genome shotgun (WGS) entry which is preliminary data.</text>
</comment>
<dbReference type="PANTHER" id="PTHR43406">
    <property type="entry name" value="TRYPTOPHAN SYNTHASE, ALPHA CHAIN"/>
    <property type="match status" value="1"/>
</dbReference>
<proteinExistence type="inferred from homology"/>
<feature type="active site" description="Proton acceptor" evidence="9">
    <location>
        <position position="46"/>
    </location>
</feature>
<keyword evidence="5 9" id="KW-0822">Tryptophan biosynthesis</keyword>
<dbReference type="HAMAP" id="MF_00131">
    <property type="entry name" value="Trp_synth_alpha"/>
    <property type="match status" value="1"/>
</dbReference>
<evidence type="ECO:0000313" key="11">
    <source>
        <dbReference type="EMBL" id="HEN14479.1"/>
    </source>
</evidence>
<dbReference type="UniPathway" id="UPA00035">
    <property type="reaction ID" value="UER00044"/>
</dbReference>
<evidence type="ECO:0000256" key="2">
    <source>
        <dbReference type="ARBA" id="ARBA00004733"/>
    </source>
</evidence>
<evidence type="ECO:0000256" key="9">
    <source>
        <dbReference type="HAMAP-Rule" id="MF_00131"/>
    </source>
</evidence>
<dbReference type="EMBL" id="DSOK01000104">
    <property type="protein sequence ID" value="HEN14479.1"/>
    <property type="molecule type" value="Genomic_DNA"/>
</dbReference>
<evidence type="ECO:0000256" key="3">
    <source>
        <dbReference type="ARBA" id="ARBA00011270"/>
    </source>
</evidence>
<gene>
    <name evidence="9" type="primary">trpA</name>
    <name evidence="11" type="ORF">ENQ76_03285</name>
</gene>
<dbReference type="InterPro" id="IPR002028">
    <property type="entry name" value="Trp_synthase_suA"/>
</dbReference>
<name>A0A7C2JYH3_9PLAN</name>
<dbReference type="AlphaFoldDB" id="A0A7C2JYH3"/>